<comment type="caution">
    <text evidence="7">The sequence shown here is derived from an EMBL/GenBank/DDBJ whole genome shotgun (WGS) entry which is preliminary data.</text>
</comment>
<dbReference type="GO" id="GO:0046872">
    <property type="term" value="F:metal ion binding"/>
    <property type="evidence" value="ECO:0007669"/>
    <property type="project" value="UniProtKB-KW"/>
</dbReference>
<keyword evidence="3 6" id="KW-0479">Metal-binding</keyword>
<dbReference type="AlphaFoldDB" id="A0AAW0GLV4"/>
<accession>A0AAW0GLV4</accession>
<gene>
    <name evidence="7" type="ORF">QCA50_006291</name>
</gene>
<dbReference type="EMBL" id="JASBNA010000006">
    <property type="protein sequence ID" value="KAK7691188.1"/>
    <property type="molecule type" value="Genomic_DNA"/>
</dbReference>
<dbReference type="SFLD" id="SFLDG01020">
    <property type="entry name" value="Terpene_Cyclase_Like_2"/>
    <property type="match status" value="1"/>
</dbReference>
<proteinExistence type="inferred from homology"/>
<dbReference type="SFLD" id="SFLDS00005">
    <property type="entry name" value="Isoprenoid_Synthase_Type_I"/>
    <property type="match status" value="1"/>
</dbReference>
<dbReference type="InterPro" id="IPR034686">
    <property type="entry name" value="Terpene_cyclase-like_2"/>
</dbReference>
<dbReference type="InterPro" id="IPR008949">
    <property type="entry name" value="Isoprenoid_synthase_dom_sf"/>
</dbReference>
<organism evidence="7 8">
    <name type="scientific">Cerrena zonata</name>
    <dbReference type="NCBI Taxonomy" id="2478898"/>
    <lineage>
        <taxon>Eukaryota</taxon>
        <taxon>Fungi</taxon>
        <taxon>Dikarya</taxon>
        <taxon>Basidiomycota</taxon>
        <taxon>Agaricomycotina</taxon>
        <taxon>Agaricomycetes</taxon>
        <taxon>Polyporales</taxon>
        <taxon>Cerrenaceae</taxon>
        <taxon>Cerrena</taxon>
    </lineage>
</organism>
<comment type="similarity">
    <text evidence="2 6">Belongs to the terpene synthase family.</text>
</comment>
<sequence length="339" mass="38964">MVHEMLTDTQMFIPNLLDNWPWPRQLNPYHAISKSESDSWAQSFNAFDSEAQHVYNKCNFSLLGSLAFPTVDKNGCRIVCDLMHLFFVFDEYSDVASASVVQSQADSIMDAMRNPTHPRPQGESILGEMARQFWENVIRSTTPTFQHRFIAAFQEYTDAVVQQALDRDHHNIRKINQYLEIRRDTIGIKPSLTILESQFNLPDEVMRHPSLIALQSACVDMVAICNDLVSYNNEQARGDEEHNLVTIVMREHKCSLTDAFTWISSLNDNVADTFLSVLKTVPSFGDRTIDEQVAFYIDGLRNWVRGNDTWSFESGRYFGVKGLEIQKKRMVDLLPRRQA</sequence>
<dbReference type="PANTHER" id="PTHR35201:SF4">
    <property type="entry name" value="BETA-PINACENE SYNTHASE-RELATED"/>
    <property type="match status" value="1"/>
</dbReference>
<evidence type="ECO:0000256" key="1">
    <source>
        <dbReference type="ARBA" id="ARBA00001946"/>
    </source>
</evidence>
<dbReference type="SUPFAM" id="SSF48576">
    <property type="entry name" value="Terpenoid synthases"/>
    <property type="match status" value="1"/>
</dbReference>
<evidence type="ECO:0000256" key="3">
    <source>
        <dbReference type="ARBA" id="ARBA00022723"/>
    </source>
</evidence>
<dbReference type="Gene3D" id="1.10.600.10">
    <property type="entry name" value="Farnesyl Diphosphate Synthase"/>
    <property type="match status" value="1"/>
</dbReference>
<keyword evidence="8" id="KW-1185">Reference proteome</keyword>
<evidence type="ECO:0000313" key="7">
    <source>
        <dbReference type="EMBL" id="KAK7691188.1"/>
    </source>
</evidence>
<dbReference type="GO" id="GO:0010333">
    <property type="term" value="F:terpene synthase activity"/>
    <property type="evidence" value="ECO:0007669"/>
    <property type="project" value="InterPro"/>
</dbReference>
<dbReference type="PANTHER" id="PTHR35201">
    <property type="entry name" value="TERPENE SYNTHASE"/>
    <property type="match status" value="1"/>
</dbReference>
<keyword evidence="4 6" id="KW-0460">Magnesium</keyword>
<name>A0AAW0GLV4_9APHY</name>
<dbReference type="Pfam" id="PF19086">
    <property type="entry name" value="Terpene_syn_C_2"/>
    <property type="match status" value="1"/>
</dbReference>
<evidence type="ECO:0000256" key="2">
    <source>
        <dbReference type="ARBA" id="ARBA00006333"/>
    </source>
</evidence>
<protein>
    <recommendedName>
        <fullName evidence="6">Terpene synthase</fullName>
        <ecNumber evidence="6">4.2.3.-</ecNumber>
    </recommendedName>
</protein>
<dbReference type="GO" id="GO:0008299">
    <property type="term" value="P:isoprenoid biosynthetic process"/>
    <property type="evidence" value="ECO:0007669"/>
    <property type="project" value="UniProtKB-ARBA"/>
</dbReference>
<evidence type="ECO:0000256" key="4">
    <source>
        <dbReference type="ARBA" id="ARBA00022842"/>
    </source>
</evidence>
<dbReference type="EC" id="4.2.3.-" evidence="6"/>
<evidence type="ECO:0000313" key="8">
    <source>
        <dbReference type="Proteomes" id="UP001385951"/>
    </source>
</evidence>
<evidence type="ECO:0000256" key="6">
    <source>
        <dbReference type="RuleBase" id="RU366034"/>
    </source>
</evidence>
<keyword evidence="5 6" id="KW-0456">Lyase</keyword>
<comment type="cofactor">
    <cofactor evidence="1 6">
        <name>Mg(2+)</name>
        <dbReference type="ChEBI" id="CHEBI:18420"/>
    </cofactor>
</comment>
<dbReference type="Proteomes" id="UP001385951">
    <property type="component" value="Unassembled WGS sequence"/>
</dbReference>
<evidence type="ECO:0000256" key="5">
    <source>
        <dbReference type="ARBA" id="ARBA00023239"/>
    </source>
</evidence>
<reference evidence="7 8" key="1">
    <citation type="submission" date="2022-09" db="EMBL/GenBank/DDBJ databases">
        <authorList>
            <person name="Palmer J.M."/>
        </authorList>
    </citation>
    <scope>NUCLEOTIDE SEQUENCE [LARGE SCALE GENOMIC DNA]</scope>
    <source>
        <strain evidence="7 8">DSM 7382</strain>
    </source>
</reference>